<dbReference type="InterPro" id="IPR001264">
    <property type="entry name" value="Glyco_trans_51"/>
</dbReference>
<feature type="domain" description="Penicillin-binding protein OB-like" evidence="30">
    <location>
        <begin position="326"/>
        <end position="442"/>
    </location>
</feature>
<evidence type="ECO:0000256" key="17">
    <source>
        <dbReference type="ARBA" id="ARBA00022984"/>
    </source>
</evidence>
<dbReference type="GO" id="GO:0006508">
    <property type="term" value="P:proteolysis"/>
    <property type="evidence" value="ECO:0007669"/>
    <property type="project" value="UniProtKB-KW"/>
</dbReference>
<dbReference type="PANTHER" id="PTHR32282:SF27">
    <property type="entry name" value="PENICILLIN-BINDING PROTEIN 1A"/>
    <property type="match status" value="1"/>
</dbReference>
<dbReference type="InterPro" id="IPR023346">
    <property type="entry name" value="Lysozyme-like_dom_sf"/>
</dbReference>
<evidence type="ECO:0000256" key="18">
    <source>
        <dbReference type="ARBA" id="ARBA00022989"/>
    </source>
</evidence>
<evidence type="ECO:0000256" key="25">
    <source>
        <dbReference type="ARBA" id="ARBA00049902"/>
    </source>
</evidence>
<dbReference type="Pfam" id="PF17092">
    <property type="entry name" value="PCB_OB"/>
    <property type="match status" value="1"/>
</dbReference>
<keyword evidence="15" id="KW-0133">Cell shape</keyword>
<evidence type="ECO:0000256" key="8">
    <source>
        <dbReference type="ARBA" id="ARBA00022519"/>
    </source>
</evidence>
<evidence type="ECO:0000256" key="6">
    <source>
        <dbReference type="ARBA" id="ARBA00018638"/>
    </source>
</evidence>
<dbReference type="Pfam" id="PF00912">
    <property type="entry name" value="Transgly"/>
    <property type="match status" value="1"/>
</dbReference>
<evidence type="ECO:0000256" key="5">
    <source>
        <dbReference type="ARBA" id="ARBA00012448"/>
    </source>
</evidence>
<keyword evidence="9" id="KW-0121">Carboxypeptidase</keyword>
<dbReference type="EMBL" id="NVUS01000018">
    <property type="protein sequence ID" value="PCI98942.1"/>
    <property type="molecule type" value="Genomic_DNA"/>
</dbReference>
<gene>
    <name evidence="31" type="ORF">COB13_12700</name>
</gene>
<dbReference type="InterPro" id="IPR031376">
    <property type="entry name" value="PCB_OB"/>
</dbReference>
<evidence type="ECO:0000256" key="16">
    <source>
        <dbReference type="ARBA" id="ARBA00022968"/>
    </source>
</evidence>
<dbReference type="GO" id="GO:0009252">
    <property type="term" value="P:peptidoglycan biosynthetic process"/>
    <property type="evidence" value="ECO:0007669"/>
    <property type="project" value="UniProtKB-UniPathway"/>
</dbReference>
<evidence type="ECO:0000256" key="23">
    <source>
        <dbReference type="ARBA" id="ARBA00034000"/>
    </source>
</evidence>
<evidence type="ECO:0000256" key="3">
    <source>
        <dbReference type="ARBA" id="ARBA00007090"/>
    </source>
</evidence>
<dbReference type="SUPFAM" id="SSF56601">
    <property type="entry name" value="beta-lactamase/transpeptidase-like"/>
    <property type="match status" value="1"/>
</dbReference>
<evidence type="ECO:0000256" key="20">
    <source>
        <dbReference type="ARBA" id="ARBA00023251"/>
    </source>
</evidence>
<dbReference type="PANTHER" id="PTHR32282">
    <property type="entry name" value="BINDING PROTEIN TRANSPEPTIDASE, PUTATIVE-RELATED"/>
    <property type="match status" value="1"/>
</dbReference>
<evidence type="ECO:0000259" key="28">
    <source>
        <dbReference type="Pfam" id="PF00905"/>
    </source>
</evidence>
<dbReference type="Gene3D" id="2.40.50.140">
    <property type="entry name" value="Nucleic acid-binding proteins"/>
    <property type="match status" value="1"/>
</dbReference>
<keyword evidence="16" id="KW-0735">Signal-anchor</keyword>
<dbReference type="InterPro" id="IPR001460">
    <property type="entry name" value="PCN-bd_Tpept"/>
</dbReference>
<evidence type="ECO:0000256" key="14">
    <source>
        <dbReference type="ARBA" id="ARBA00022801"/>
    </source>
</evidence>
<evidence type="ECO:0000256" key="22">
    <source>
        <dbReference type="ARBA" id="ARBA00023316"/>
    </source>
</evidence>
<dbReference type="GO" id="GO:0005886">
    <property type="term" value="C:plasma membrane"/>
    <property type="evidence" value="ECO:0007669"/>
    <property type="project" value="UniProtKB-SubCell"/>
</dbReference>
<evidence type="ECO:0000256" key="2">
    <source>
        <dbReference type="ARBA" id="ARBA00004752"/>
    </source>
</evidence>
<keyword evidence="13 27" id="KW-0812">Transmembrane</keyword>
<dbReference type="InterPro" id="IPR050396">
    <property type="entry name" value="Glycosyltr_51/Transpeptidase"/>
</dbReference>
<keyword evidence="10" id="KW-0645">Protease</keyword>
<feature type="domain" description="Glycosyl transferase family 51" evidence="29">
    <location>
        <begin position="57"/>
        <end position="236"/>
    </location>
</feature>
<keyword evidence="7" id="KW-1003">Cell membrane</keyword>
<reference key="1">
    <citation type="submission" date="2017-08" db="EMBL/GenBank/DDBJ databases">
        <title>A dynamic microbial community with high functional redundancy inhabits the cold, oxic subseafloor aquifer.</title>
        <authorList>
            <person name="Tully B.J."/>
            <person name="Wheat C.G."/>
            <person name="Glazer B.T."/>
            <person name="Huber J.A."/>
        </authorList>
    </citation>
    <scope>NUCLEOTIDE SEQUENCE [LARGE SCALE GENOMIC DNA]</scope>
</reference>
<comment type="catalytic activity">
    <reaction evidence="23">
        <text>Preferential cleavage: (Ac)2-L-Lys-D-Ala-|-D-Ala. Also transpeptidation of peptidyl-alanyl moieties that are N-acyl substituents of D-alanine.</text>
        <dbReference type="EC" id="3.4.16.4"/>
    </reaction>
</comment>
<keyword evidence="11" id="KW-0328">Glycosyltransferase</keyword>
<dbReference type="SUPFAM" id="SSF53955">
    <property type="entry name" value="Lysozyme-like"/>
    <property type="match status" value="1"/>
</dbReference>
<dbReference type="GO" id="GO:0008658">
    <property type="term" value="F:penicillin binding"/>
    <property type="evidence" value="ECO:0007669"/>
    <property type="project" value="InterPro"/>
</dbReference>
<dbReference type="Gene3D" id="1.10.3810.10">
    <property type="entry name" value="Biosynthetic peptidoglycan transglycosylase-like"/>
    <property type="match status" value="1"/>
</dbReference>
<dbReference type="GO" id="GO:0008955">
    <property type="term" value="F:peptidoglycan glycosyltransferase activity"/>
    <property type="evidence" value="ECO:0007669"/>
    <property type="project" value="UniProtKB-EC"/>
</dbReference>
<evidence type="ECO:0000256" key="13">
    <source>
        <dbReference type="ARBA" id="ARBA00022692"/>
    </source>
</evidence>
<keyword evidence="12" id="KW-0808">Transferase</keyword>
<comment type="pathway">
    <text evidence="26">Glycan biosynthesis.</text>
</comment>
<evidence type="ECO:0000256" key="26">
    <source>
        <dbReference type="ARBA" id="ARBA00060592"/>
    </source>
</evidence>
<feature type="domain" description="Penicillin-binding protein transpeptidase" evidence="28">
    <location>
        <begin position="446"/>
        <end position="739"/>
    </location>
</feature>
<dbReference type="FunFam" id="1.10.3810.10:FF:000003">
    <property type="entry name" value="Penicillin-binding protein 1a"/>
    <property type="match status" value="1"/>
</dbReference>
<comment type="caution">
    <text evidence="31">The sequence shown here is derived from an EMBL/GenBank/DDBJ whole genome shotgun (WGS) entry which is preliminary data.</text>
</comment>
<evidence type="ECO:0000256" key="9">
    <source>
        <dbReference type="ARBA" id="ARBA00022645"/>
    </source>
</evidence>
<keyword evidence="20" id="KW-0046">Antibiotic resistance</keyword>
<dbReference type="AlphaFoldDB" id="A0A2A4YVW2"/>
<dbReference type="InterPro" id="IPR012338">
    <property type="entry name" value="Beta-lactam/transpept-like"/>
</dbReference>
<comment type="pathway">
    <text evidence="2">Cell wall biogenesis; peptidoglycan biosynthesis.</text>
</comment>
<evidence type="ECO:0000256" key="1">
    <source>
        <dbReference type="ARBA" id="ARBA00004249"/>
    </source>
</evidence>
<organism evidence="31">
    <name type="scientific">OCS116 cluster bacterium</name>
    <dbReference type="NCBI Taxonomy" id="2030921"/>
    <lineage>
        <taxon>Bacteria</taxon>
        <taxon>Pseudomonadati</taxon>
        <taxon>Pseudomonadota</taxon>
        <taxon>Alphaproteobacteria</taxon>
        <taxon>OCS116 cluster</taxon>
    </lineage>
</organism>
<evidence type="ECO:0000256" key="4">
    <source>
        <dbReference type="ARBA" id="ARBA00007739"/>
    </source>
</evidence>
<proteinExistence type="inferred from homology"/>
<keyword evidence="17" id="KW-0573">Peptidoglycan synthesis</keyword>
<evidence type="ECO:0000313" key="31">
    <source>
        <dbReference type="EMBL" id="PCI98942.1"/>
    </source>
</evidence>
<evidence type="ECO:0000256" key="24">
    <source>
        <dbReference type="ARBA" id="ARBA00044770"/>
    </source>
</evidence>
<comment type="similarity">
    <text evidence="3">In the C-terminal section; belongs to the transpeptidase family.</text>
</comment>
<dbReference type="GO" id="GO:0071555">
    <property type="term" value="P:cell wall organization"/>
    <property type="evidence" value="ECO:0007669"/>
    <property type="project" value="UniProtKB-KW"/>
</dbReference>
<evidence type="ECO:0000259" key="29">
    <source>
        <dbReference type="Pfam" id="PF00912"/>
    </source>
</evidence>
<name>A0A2A4YVW2_9PROT</name>
<comment type="subcellular location">
    <subcellularLocation>
        <location evidence="1">Cell inner membrane</location>
        <topology evidence="1">Single-pass type II membrane protein</topology>
    </subcellularLocation>
</comment>
<sequence>MLWRIFSSFFAIMFMFLIVGIGVVAYVIWDASQDLPDHKTLAAYEPKVTSRMHAANGQLLAEYAEERRLYIPYSSIPQRTIEAVISAEDKNFFTHSGIDFLAFGRAMVTNVKILASGANRRFIGASTITQQVAKNFLLTNERNVMRKVKEALLTLRIESAYSKAKIIELYLNEINFGLRSYGVAAASLNYYGKTLDKLSIAQTAYLAALPKAPNNYHPFRDTERAITRRNYVIDRMFQNGYITRDEMIEAQGEPLNVTPRPFGAHIFAAEYFAEDARRKVIELYGNDKLLQGGLSIRTTLNPAMQAQARDALVRGMVGYNRKFGGWRGAYAQLETLDNWGEDLTKIERPNDIKPWRLAVVLEVGKNTARIGLRPNVNRAGDVEAIRETGTIPYSEVKWAKPAREKGGVGRTPKNIAAVLNAGDVIFVEPATGGDHFRLMQIPIISGGIVAMDPHTGRVFAQVGGFSYDMSQFNRASQAKRQPGSSFKPIVYAVALENGYTPSSLILDAPYAKRIPGQSKVYRPQNYSKQFYGPSTLRLGIERSRNVMTVRLADEIGMRTISKYAADFGIYKDLKPYISMALGAGETTVMNMVTGYSVLANGGKKVTPTLIDRIQDRYGRTIYRHDERECPTCEALEWTGQDEPKLIDRSRQVIQATTAYQITSFMEGVVLRGTAPIVRKLGKPVAGKTGTTNDYKDAWFVGYTPDLVVGVYLGFDKPKNLGRSQTGGHLAAPVFLDFMQQALKGTPSIPFRVPNGLNFYRINGKTGIAAMPGDSNIITEAFKYGAEPPEEALFFDDSLDNLEDFESTVSLDDLGFGNDNASFGFNNSLEQGTQLLELDLSLDSDEGTIF</sequence>
<dbReference type="EC" id="2.4.99.28" evidence="24"/>
<keyword evidence="18 27" id="KW-1133">Transmembrane helix</keyword>
<accession>A0A2A4YVW2</accession>
<keyword evidence="14" id="KW-0378">Hydrolase</keyword>
<evidence type="ECO:0000256" key="11">
    <source>
        <dbReference type="ARBA" id="ARBA00022676"/>
    </source>
</evidence>
<evidence type="ECO:0000256" key="21">
    <source>
        <dbReference type="ARBA" id="ARBA00023268"/>
    </source>
</evidence>
<evidence type="ECO:0000256" key="7">
    <source>
        <dbReference type="ARBA" id="ARBA00022475"/>
    </source>
</evidence>
<keyword evidence="21" id="KW-0511">Multifunctional enzyme</keyword>
<dbReference type="UniPathway" id="UPA00219"/>
<keyword evidence="22" id="KW-0961">Cell wall biogenesis/degradation</keyword>
<evidence type="ECO:0000256" key="27">
    <source>
        <dbReference type="SAM" id="Phobius"/>
    </source>
</evidence>
<evidence type="ECO:0000259" key="30">
    <source>
        <dbReference type="Pfam" id="PF17092"/>
    </source>
</evidence>
<protein>
    <recommendedName>
        <fullName evidence="6">Penicillin-binding protein 1A</fullName>
        <ecNumber evidence="24">2.4.99.28</ecNumber>
        <ecNumber evidence="5">3.4.16.4</ecNumber>
    </recommendedName>
</protein>
<dbReference type="InterPro" id="IPR012340">
    <property type="entry name" value="NA-bd_OB-fold"/>
</dbReference>
<dbReference type="GO" id="GO:0008360">
    <property type="term" value="P:regulation of cell shape"/>
    <property type="evidence" value="ECO:0007669"/>
    <property type="project" value="UniProtKB-KW"/>
</dbReference>
<feature type="transmembrane region" description="Helical" evidence="27">
    <location>
        <begin position="9"/>
        <end position="29"/>
    </location>
</feature>
<keyword evidence="8" id="KW-0997">Cell inner membrane</keyword>
<evidence type="ECO:0000256" key="10">
    <source>
        <dbReference type="ARBA" id="ARBA00022670"/>
    </source>
</evidence>
<evidence type="ECO:0000256" key="12">
    <source>
        <dbReference type="ARBA" id="ARBA00022679"/>
    </source>
</evidence>
<dbReference type="GO" id="GO:0009002">
    <property type="term" value="F:serine-type D-Ala-D-Ala carboxypeptidase activity"/>
    <property type="evidence" value="ECO:0007669"/>
    <property type="project" value="UniProtKB-EC"/>
</dbReference>
<reference evidence="31" key="2">
    <citation type="journal article" date="2018" name="ISME J.">
        <title>A dynamic microbial community with high functional redundancy inhabits the cold, oxic subseafloor aquifer.</title>
        <authorList>
            <person name="Tully B.J."/>
            <person name="Wheat C.G."/>
            <person name="Glazer B.T."/>
            <person name="Huber J.A."/>
        </authorList>
    </citation>
    <scope>NUCLEOTIDE SEQUENCE</scope>
    <source>
        <strain evidence="31">NORP83</strain>
    </source>
</reference>
<dbReference type="EC" id="3.4.16.4" evidence="5"/>
<dbReference type="GO" id="GO:0046677">
    <property type="term" value="P:response to antibiotic"/>
    <property type="evidence" value="ECO:0007669"/>
    <property type="project" value="UniProtKB-KW"/>
</dbReference>
<comment type="catalytic activity">
    <reaction evidence="25">
        <text>[GlcNAc-(1-&gt;4)-Mur2Ac(oyl-L-Ala-gamma-D-Glu-L-Lys-D-Ala-D-Ala)](n)-di-trans,octa-cis-undecaprenyl diphosphate + beta-D-GlcNAc-(1-&gt;4)-Mur2Ac(oyl-L-Ala-gamma-D-Glu-L-Lys-D-Ala-D-Ala)-di-trans,octa-cis-undecaprenyl diphosphate = [GlcNAc-(1-&gt;4)-Mur2Ac(oyl-L-Ala-gamma-D-Glu-L-Lys-D-Ala-D-Ala)](n+1)-di-trans,octa-cis-undecaprenyl diphosphate + di-trans,octa-cis-undecaprenyl diphosphate + H(+)</text>
        <dbReference type="Rhea" id="RHEA:23708"/>
        <dbReference type="Rhea" id="RHEA-COMP:9602"/>
        <dbReference type="Rhea" id="RHEA-COMP:9603"/>
        <dbReference type="ChEBI" id="CHEBI:15378"/>
        <dbReference type="ChEBI" id="CHEBI:58405"/>
        <dbReference type="ChEBI" id="CHEBI:60033"/>
        <dbReference type="ChEBI" id="CHEBI:78435"/>
        <dbReference type="EC" id="2.4.99.28"/>
    </reaction>
</comment>
<evidence type="ECO:0000256" key="15">
    <source>
        <dbReference type="ARBA" id="ARBA00022960"/>
    </source>
</evidence>
<comment type="similarity">
    <text evidence="4">In the N-terminal section; belongs to the glycosyltransferase 51 family.</text>
</comment>
<keyword evidence="19 27" id="KW-0472">Membrane</keyword>
<dbReference type="NCBIfam" id="TIGR02074">
    <property type="entry name" value="PBP_1a_fam"/>
    <property type="match status" value="1"/>
</dbReference>
<dbReference type="Gene3D" id="3.40.710.10">
    <property type="entry name" value="DD-peptidase/beta-lactamase superfamily"/>
    <property type="match status" value="2"/>
</dbReference>
<evidence type="ECO:0000256" key="19">
    <source>
        <dbReference type="ARBA" id="ARBA00023136"/>
    </source>
</evidence>
<dbReference type="InterPro" id="IPR036950">
    <property type="entry name" value="PBP_transglycosylase"/>
</dbReference>
<dbReference type="Pfam" id="PF00905">
    <property type="entry name" value="Transpeptidase"/>
    <property type="match status" value="1"/>
</dbReference>
<dbReference type="GO" id="GO:0030288">
    <property type="term" value="C:outer membrane-bounded periplasmic space"/>
    <property type="evidence" value="ECO:0007669"/>
    <property type="project" value="TreeGrafter"/>
</dbReference>